<keyword evidence="4" id="KW-1185">Reference proteome</keyword>
<dbReference type="PANTHER" id="PTHR21240">
    <property type="entry name" value="2-AMINO-3-CARBOXYLMUCONATE-6-SEMIALDEHYDE DECARBOXYLASE"/>
    <property type="match status" value="1"/>
</dbReference>
<dbReference type="Pfam" id="PF04909">
    <property type="entry name" value="Amidohydro_2"/>
    <property type="match status" value="1"/>
</dbReference>
<proteinExistence type="predicted"/>
<dbReference type="InterPro" id="IPR032465">
    <property type="entry name" value="ACMSD"/>
</dbReference>
<sequence>MNDQKAVERGYRRIAVEEAYAPTEMLDLYRRLLDTGAVNDRGFESLMGFYLRSDAAKPVAVRRRLADLGDERLADMDAAGIDHQVLSLTSPATNVLDVPSAREIAALVNDRLAEACARHPDRFSALAAVPFQDVNAAVRELDRAVNTLGLRGVIANSHIAGTYLDAPRYAPVLEAAEALGVPVYLHPNTPTNEMIGPLLDSGIDGAIFGFGVETGMHLLRIITSGVFDRFPDLKLVVGHLGEALPYWLSRIDYMHAAQVAAGRYEAIKPLQRKPSEYFRTNIWLTTSGMPWQPAIMFAREVVGNDRVMYAMDYPYQYVPEEVEIQDNLPISAADKRAFFETIAVDVFGLREPATAGIASPSTKGQ</sequence>
<dbReference type="EMBL" id="LDTZ01000013">
    <property type="protein sequence ID" value="KNA93113.1"/>
    <property type="molecule type" value="Genomic_DNA"/>
</dbReference>
<protein>
    <submittedName>
        <fullName evidence="3">Amidohydrolase</fullName>
    </submittedName>
</protein>
<feature type="domain" description="Amidohydrolase-related" evidence="2">
    <location>
        <begin position="67"/>
        <end position="349"/>
    </location>
</feature>
<dbReference type="Proteomes" id="UP000037247">
    <property type="component" value="Unassembled WGS sequence"/>
</dbReference>
<evidence type="ECO:0000313" key="4">
    <source>
        <dbReference type="Proteomes" id="UP000037247"/>
    </source>
</evidence>
<keyword evidence="1" id="KW-0456">Lyase</keyword>
<comment type="caution">
    <text evidence="3">The sequence shown here is derived from an EMBL/GenBank/DDBJ whole genome shotgun (WGS) entry which is preliminary data.</text>
</comment>
<dbReference type="SUPFAM" id="SSF51556">
    <property type="entry name" value="Metallo-dependent hydrolases"/>
    <property type="match status" value="1"/>
</dbReference>
<evidence type="ECO:0000259" key="2">
    <source>
        <dbReference type="Pfam" id="PF04909"/>
    </source>
</evidence>
<evidence type="ECO:0000256" key="1">
    <source>
        <dbReference type="ARBA" id="ARBA00023239"/>
    </source>
</evidence>
<dbReference type="InterPro" id="IPR032466">
    <property type="entry name" value="Metal_Hydrolase"/>
</dbReference>
<gene>
    <name evidence="3" type="ORF">ABW18_01340</name>
</gene>
<organism evidence="3 4">
    <name type="scientific">Gordonia jacobaea</name>
    <dbReference type="NCBI Taxonomy" id="122202"/>
    <lineage>
        <taxon>Bacteria</taxon>
        <taxon>Bacillati</taxon>
        <taxon>Actinomycetota</taxon>
        <taxon>Actinomycetes</taxon>
        <taxon>Mycobacteriales</taxon>
        <taxon>Gordoniaceae</taxon>
        <taxon>Gordonia</taxon>
    </lineage>
</organism>
<name>A0ABR5IHS2_9ACTN</name>
<dbReference type="Gene3D" id="3.20.20.140">
    <property type="entry name" value="Metal-dependent hydrolases"/>
    <property type="match status" value="1"/>
</dbReference>
<dbReference type="InterPro" id="IPR006680">
    <property type="entry name" value="Amidohydro-rel"/>
</dbReference>
<dbReference type="PANTHER" id="PTHR21240:SF30">
    <property type="entry name" value="AMIDOHYDROLASE-RELATED DOMAIN-CONTAINING PROTEIN-RELATED"/>
    <property type="match status" value="1"/>
</dbReference>
<evidence type="ECO:0000313" key="3">
    <source>
        <dbReference type="EMBL" id="KNA93113.1"/>
    </source>
</evidence>
<dbReference type="RefSeq" id="WP_049697205.1">
    <property type="nucleotide sequence ID" value="NZ_CBDRLS010000003.1"/>
</dbReference>
<accession>A0ABR5IHS2</accession>
<reference evidence="3 4" key="1">
    <citation type="submission" date="2015-05" db="EMBL/GenBank/DDBJ databases">
        <title>Draft genome sequence of the bacterium Gordonia jacobaea a new member of the Gordonia genus.</title>
        <authorList>
            <person name="Jimenez-Galisteo G."/>
            <person name="Dominguez A."/>
            <person name="Munoz E."/>
            <person name="Vinas M."/>
        </authorList>
    </citation>
    <scope>NUCLEOTIDE SEQUENCE [LARGE SCALE GENOMIC DNA]</scope>
    <source>
        <strain evidence="4">mv1</strain>
    </source>
</reference>